<keyword evidence="4 7" id="KW-0436">Ligase</keyword>
<keyword evidence="7 8" id="KW-0961">Cell wall biogenesis/degradation</keyword>
<reference evidence="11 12" key="1">
    <citation type="submission" date="2007-01" db="EMBL/GenBank/DDBJ databases">
        <authorList>
            <person name="Haygood M."/>
            <person name="Podell S."/>
            <person name="Anderson C."/>
            <person name="Hopkinson B."/>
            <person name="Roe K."/>
            <person name="Barbeau K."/>
            <person name="Gaasterland T."/>
            <person name="Ferriera S."/>
            <person name="Johnson J."/>
            <person name="Kravitz S."/>
            <person name="Beeson K."/>
            <person name="Sutton G."/>
            <person name="Rogers Y.-H."/>
            <person name="Friedman R."/>
            <person name="Frazier M."/>
            <person name="Venter J.C."/>
        </authorList>
    </citation>
    <scope>NUCLEOTIDE SEQUENCE [LARGE SCALE GENOMIC DNA]</scope>
    <source>
        <strain evidence="11 12">ATCC 23134</strain>
    </source>
</reference>
<dbReference type="GO" id="GO:0071555">
    <property type="term" value="P:cell wall organization"/>
    <property type="evidence" value="ECO:0007669"/>
    <property type="project" value="UniProtKB-KW"/>
</dbReference>
<dbReference type="Gene3D" id="3.40.1190.10">
    <property type="entry name" value="Mur-like, catalytic domain"/>
    <property type="match status" value="1"/>
</dbReference>
<evidence type="ECO:0000313" key="11">
    <source>
        <dbReference type="EMBL" id="EAY24445.1"/>
    </source>
</evidence>
<sequence length="502" mass="56165">MADNQTTTEEQNATKRIVILGGAESGVGSALLAKAKGFDVFVSDSSILQENYRKTLIDNDIAFEEQGHTEEFILIADEVIKSPGIPENASMVRKVTRQQIPIISEIEFAARYTKAKMIGITGSNGKSTTTLLTHHLLTQAGFKVGLAGNIGESFAKQVVDDAYDFFVVEVSSFQLDNCYEFRPHLSMLINITEDHMDRYENNINKYIASKFKVIQKQTPEDYFLYNIDDANVTERLQKITEGIVGVSEGEEPAPNRTLPYCLPISLKNADPEKAKEQSLSYWDEENGNIVLNFSDRGSDEQKTMTVPVADLPLPGKHNIFNAMIALQACHILGASPVVLHEGLKNFSNAPHRMEEVAELSEVKFINDSKSTNIDSAFYALDSIKMGEDERKLVWIAGGVDKGNDYEKIRDLVAKKVKILICLGLDNEKLHNTFRETVHVTIRTQQINEAVEQAFDLARPGDTVLLSPACASYDLFKNYEERGDSFKKAVQKLVRLKSRKKKR</sequence>
<evidence type="ECO:0000256" key="7">
    <source>
        <dbReference type="HAMAP-Rule" id="MF_00639"/>
    </source>
</evidence>
<dbReference type="eggNOG" id="COG0771">
    <property type="taxonomic scope" value="Bacteria"/>
</dbReference>
<dbReference type="EMBL" id="AAWS01000069">
    <property type="protein sequence ID" value="EAY24445.1"/>
    <property type="molecule type" value="Genomic_DNA"/>
</dbReference>
<dbReference type="GO" id="GO:0008764">
    <property type="term" value="F:UDP-N-acetylmuramoylalanine-D-glutamate ligase activity"/>
    <property type="evidence" value="ECO:0007669"/>
    <property type="project" value="UniProtKB-UniRule"/>
</dbReference>
<keyword evidence="7 8" id="KW-0131">Cell cycle</keyword>
<dbReference type="Proteomes" id="UP000004095">
    <property type="component" value="Unassembled WGS sequence"/>
</dbReference>
<dbReference type="NCBIfam" id="TIGR01087">
    <property type="entry name" value="murD"/>
    <property type="match status" value="1"/>
</dbReference>
<dbReference type="InterPro" id="IPR013221">
    <property type="entry name" value="Mur_ligase_cen"/>
</dbReference>
<dbReference type="InterPro" id="IPR005762">
    <property type="entry name" value="MurD"/>
</dbReference>
<keyword evidence="3 7" id="KW-0963">Cytoplasm</keyword>
<dbReference type="HAMAP" id="MF_00639">
    <property type="entry name" value="MurD"/>
    <property type="match status" value="1"/>
</dbReference>
<comment type="pathway">
    <text evidence="2 7 8">Cell wall biogenesis; peptidoglycan biosynthesis.</text>
</comment>
<feature type="domain" description="Mur ligase central" evidence="10">
    <location>
        <begin position="120"/>
        <end position="328"/>
    </location>
</feature>
<comment type="catalytic activity">
    <reaction evidence="7 8">
        <text>UDP-N-acetyl-alpha-D-muramoyl-L-alanine + D-glutamate + ATP = UDP-N-acetyl-alpha-D-muramoyl-L-alanyl-D-glutamate + ADP + phosphate + H(+)</text>
        <dbReference type="Rhea" id="RHEA:16429"/>
        <dbReference type="ChEBI" id="CHEBI:15378"/>
        <dbReference type="ChEBI" id="CHEBI:29986"/>
        <dbReference type="ChEBI" id="CHEBI:30616"/>
        <dbReference type="ChEBI" id="CHEBI:43474"/>
        <dbReference type="ChEBI" id="CHEBI:83898"/>
        <dbReference type="ChEBI" id="CHEBI:83900"/>
        <dbReference type="ChEBI" id="CHEBI:456216"/>
        <dbReference type="EC" id="6.3.2.9"/>
    </reaction>
</comment>
<evidence type="ECO:0000256" key="6">
    <source>
        <dbReference type="ARBA" id="ARBA00022840"/>
    </source>
</evidence>
<dbReference type="PANTHER" id="PTHR43692:SF1">
    <property type="entry name" value="UDP-N-ACETYLMURAMOYLALANINE--D-GLUTAMATE LIGASE"/>
    <property type="match status" value="1"/>
</dbReference>
<dbReference type="GO" id="GO:0008360">
    <property type="term" value="P:regulation of cell shape"/>
    <property type="evidence" value="ECO:0007669"/>
    <property type="project" value="UniProtKB-KW"/>
</dbReference>
<keyword evidence="6 7" id="KW-0067">ATP-binding</keyword>
<dbReference type="SUPFAM" id="SSF53623">
    <property type="entry name" value="MurD-like peptide ligases, catalytic domain"/>
    <property type="match status" value="1"/>
</dbReference>
<dbReference type="SUPFAM" id="SSF53244">
    <property type="entry name" value="MurD-like peptide ligases, peptide-binding domain"/>
    <property type="match status" value="1"/>
</dbReference>
<proteinExistence type="inferred from homology"/>
<dbReference type="Gene3D" id="3.90.190.20">
    <property type="entry name" value="Mur ligase, C-terminal domain"/>
    <property type="match status" value="1"/>
</dbReference>
<keyword evidence="12" id="KW-1185">Reference proteome</keyword>
<dbReference type="GO" id="GO:0009252">
    <property type="term" value="P:peptidoglycan biosynthetic process"/>
    <property type="evidence" value="ECO:0007669"/>
    <property type="project" value="UniProtKB-UniRule"/>
</dbReference>
<gene>
    <name evidence="7" type="primary">murD</name>
    <name evidence="11" type="ORF">M23134_06299</name>
</gene>
<evidence type="ECO:0000256" key="8">
    <source>
        <dbReference type="RuleBase" id="RU003664"/>
    </source>
</evidence>
<dbReference type="Gene3D" id="3.40.50.720">
    <property type="entry name" value="NAD(P)-binding Rossmann-like Domain"/>
    <property type="match status" value="1"/>
</dbReference>
<evidence type="ECO:0000256" key="5">
    <source>
        <dbReference type="ARBA" id="ARBA00022741"/>
    </source>
</evidence>
<name>A1ZYU8_MICM2</name>
<dbReference type="PANTHER" id="PTHR43692">
    <property type="entry name" value="UDP-N-ACETYLMURAMOYLALANINE--D-GLUTAMATE LIGASE"/>
    <property type="match status" value="1"/>
</dbReference>
<dbReference type="GO" id="GO:0051301">
    <property type="term" value="P:cell division"/>
    <property type="evidence" value="ECO:0007669"/>
    <property type="project" value="UniProtKB-KW"/>
</dbReference>
<keyword evidence="7 8" id="KW-0573">Peptidoglycan synthesis</keyword>
<evidence type="ECO:0000256" key="4">
    <source>
        <dbReference type="ARBA" id="ARBA00022598"/>
    </source>
</evidence>
<comment type="function">
    <text evidence="7 8">Cell wall formation. Catalyzes the addition of glutamate to the nucleotide precursor UDP-N-acetylmuramoyl-L-alanine (UMA).</text>
</comment>
<dbReference type="RefSeq" id="WP_002704800.1">
    <property type="nucleotide sequence ID" value="NZ_AAWS01000069.1"/>
</dbReference>
<comment type="similarity">
    <text evidence="7">Belongs to the MurCDEF family.</text>
</comment>
<keyword evidence="5 7" id="KW-0547">Nucleotide-binding</keyword>
<keyword evidence="7 8" id="KW-0132">Cell division</keyword>
<dbReference type="UniPathway" id="UPA00219"/>
<dbReference type="GO" id="GO:0005524">
    <property type="term" value="F:ATP binding"/>
    <property type="evidence" value="ECO:0007669"/>
    <property type="project" value="UniProtKB-UniRule"/>
</dbReference>
<protein>
    <recommendedName>
        <fullName evidence="7 8">UDP-N-acetylmuramoylalanine--D-glutamate ligase</fullName>
        <ecNumber evidence="7 8">6.3.2.9</ecNumber>
    </recommendedName>
    <alternativeName>
        <fullName evidence="7">D-glutamic acid-adding enzyme</fullName>
    </alternativeName>
    <alternativeName>
        <fullName evidence="7">UDP-N-acetylmuramoyl-L-alanyl-D-glutamate synthetase</fullName>
    </alternativeName>
</protein>
<dbReference type="Pfam" id="PF02875">
    <property type="entry name" value="Mur_ligase_C"/>
    <property type="match status" value="1"/>
</dbReference>
<dbReference type="EC" id="6.3.2.9" evidence="7 8"/>
<feature type="binding site" evidence="7">
    <location>
        <begin position="122"/>
        <end position="128"/>
    </location>
    <ligand>
        <name>ATP</name>
        <dbReference type="ChEBI" id="CHEBI:30616"/>
    </ligand>
</feature>
<feature type="domain" description="Mur ligase C-terminal" evidence="9">
    <location>
        <begin position="351"/>
        <end position="469"/>
    </location>
</feature>
<comment type="caution">
    <text evidence="11">The sequence shown here is derived from an EMBL/GenBank/DDBJ whole genome shotgun (WGS) entry which is preliminary data.</text>
</comment>
<dbReference type="Pfam" id="PF21377">
    <property type="entry name" value="MurD_N"/>
    <property type="match status" value="1"/>
</dbReference>
<organism evidence="11 12">
    <name type="scientific">Microscilla marina ATCC 23134</name>
    <dbReference type="NCBI Taxonomy" id="313606"/>
    <lineage>
        <taxon>Bacteria</taxon>
        <taxon>Pseudomonadati</taxon>
        <taxon>Bacteroidota</taxon>
        <taxon>Cytophagia</taxon>
        <taxon>Cytophagales</taxon>
        <taxon>Microscillaceae</taxon>
        <taxon>Microscilla</taxon>
    </lineage>
</organism>
<dbReference type="InterPro" id="IPR036565">
    <property type="entry name" value="Mur-like_cat_sf"/>
</dbReference>
<dbReference type="InterPro" id="IPR004101">
    <property type="entry name" value="Mur_ligase_C"/>
</dbReference>
<evidence type="ECO:0000256" key="2">
    <source>
        <dbReference type="ARBA" id="ARBA00004752"/>
    </source>
</evidence>
<evidence type="ECO:0000259" key="10">
    <source>
        <dbReference type="Pfam" id="PF08245"/>
    </source>
</evidence>
<dbReference type="Pfam" id="PF08245">
    <property type="entry name" value="Mur_ligase_M"/>
    <property type="match status" value="1"/>
</dbReference>
<evidence type="ECO:0000256" key="3">
    <source>
        <dbReference type="ARBA" id="ARBA00022490"/>
    </source>
</evidence>
<evidence type="ECO:0000259" key="9">
    <source>
        <dbReference type="Pfam" id="PF02875"/>
    </source>
</evidence>
<dbReference type="OrthoDB" id="9809796at2"/>
<evidence type="ECO:0000313" key="12">
    <source>
        <dbReference type="Proteomes" id="UP000004095"/>
    </source>
</evidence>
<dbReference type="InterPro" id="IPR036615">
    <property type="entry name" value="Mur_ligase_C_dom_sf"/>
</dbReference>
<accession>A1ZYU8</accession>
<dbReference type="GO" id="GO:0005737">
    <property type="term" value="C:cytoplasm"/>
    <property type="evidence" value="ECO:0007669"/>
    <property type="project" value="UniProtKB-SubCell"/>
</dbReference>
<evidence type="ECO:0000256" key="1">
    <source>
        <dbReference type="ARBA" id="ARBA00004496"/>
    </source>
</evidence>
<keyword evidence="7 8" id="KW-0133">Cell shape</keyword>
<dbReference type="SUPFAM" id="SSF51984">
    <property type="entry name" value="MurCD N-terminal domain"/>
    <property type="match status" value="1"/>
</dbReference>
<dbReference type="AlphaFoldDB" id="A1ZYU8"/>
<comment type="subcellular location">
    <subcellularLocation>
        <location evidence="1 7 8">Cytoplasm</location>
    </subcellularLocation>
</comment>